<dbReference type="EMBL" id="DSPX01000070">
    <property type="protein sequence ID" value="HGG00456.1"/>
    <property type="molecule type" value="Genomic_DNA"/>
</dbReference>
<sequence length="145" mass="16174">MDLPSFLWLWKIAAWAMGLSLGSYFLLAITGIWRYTTRTARRPQPKWLPPLHYILGICLVTLVFLLLTIGIIGTLGHFGSLGHSPHLIAGITVVILTTISAASASQIHPSRPWAKPLHLTTNAILFFAFAWVSWTGWLVVQKYLP</sequence>
<dbReference type="Pfam" id="PF13301">
    <property type="entry name" value="DUF4079"/>
    <property type="match status" value="1"/>
</dbReference>
<dbReference type="AlphaFoldDB" id="A0A7C3VQZ0"/>
<feature type="transmembrane region" description="Helical" evidence="1">
    <location>
        <begin position="87"/>
        <end position="107"/>
    </location>
</feature>
<keyword evidence="1" id="KW-0812">Transmembrane</keyword>
<keyword evidence="1" id="KW-1133">Transmembrane helix</keyword>
<accession>A0A7C3VQZ0</accession>
<keyword evidence="1" id="KW-0472">Membrane</keyword>
<reference evidence="2" key="1">
    <citation type="journal article" date="2020" name="mSystems">
        <title>Genome- and Community-Level Interaction Insights into Carbon Utilization and Element Cycling Functions of Hydrothermarchaeota in Hydrothermal Sediment.</title>
        <authorList>
            <person name="Zhou Z."/>
            <person name="Liu Y."/>
            <person name="Xu W."/>
            <person name="Pan J."/>
            <person name="Luo Z.H."/>
            <person name="Li M."/>
        </authorList>
    </citation>
    <scope>NUCLEOTIDE SEQUENCE [LARGE SCALE GENOMIC DNA]</scope>
    <source>
        <strain evidence="2">SpSt-374</strain>
    </source>
</reference>
<gene>
    <name evidence="2" type="ORF">ENR15_07350</name>
</gene>
<feature type="transmembrane region" description="Helical" evidence="1">
    <location>
        <begin position="12"/>
        <end position="33"/>
    </location>
</feature>
<proteinExistence type="predicted"/>
<protein>
    <submittedName>
        <fullName evidence="2">DUF4079 domain-containing protein</fullName>
    </submittedName>
</protein>
<comment type="caution">
    <text evidence="2">The sequence shown here is derived from an EMBL/GenBank/DDBJ whole genome shotgun (WGS) entry which is preliminary data.</text>
</comment>
<organism evidence="2">
    <name type="scientific">Planktothricoides sp. SpSt-374</name>
    <dbReference type="NCBI Taxonomy" id="2282167"/>
    <lineage>
        <taxon>Bacteria</taxon>
        <taxon>Bacillati</taxon>
        <taxon>Cyanobacteriota</taxon>
        <taxon>Cyanophyceae</taxon>
        <taxon>Oscillatoriophycideae</taxon>
        <taxon>Oscillatoriales</taxon>
        <taxon>Oscillatoriaceae</taxon>
        <taxon>Planktothricoides</taxon>
    </lineage>
</organism>
<feature type="transmembrane region" description="Helical" evidence="1">
    <location>
        <begin position="119"/>
        <end position="140"/>
    </location>
</feature>
<evidence type="ECO:0000256" key="1">
    <source>
        <dbReference type="SAM" id="Phobius"/>
    </source>
</evidence>
<dbReference type="InterPro" id="IPR025067">
    <property type="entry name" value="DUF4079"/>
</dbReference>
<name>A0A7C3VQZ0_9CYAN</name>
<evidence type="ECO:0000313" key="2">
    <source>
        <dbReference type="EMBL" id="HGG00456.1"/>
    </source>
</evidence>
<feature type="transmembrane region" description="Helical" evidence="1">
    <location>
        <begin position="53"/>
        <end position="75"/>
    </location>
</feature>